<evidence type="ECO:0000256" key="4">
    <source>
        <dbReference type="ARBA" id="ARBA00022490"/>
    </source>
</evidence>
<organism evidence="7 8">
    <name type="scientific">Chlamydomonas schloesseri</name>
    <dbReference type="NCBI Taxonomy" id="2026947"/>
    <lineage>
        <taxon>Eukaryota</taxon>
        <taxon>Viridiplantae</taxon>
        <taxon>Chlorophyta</taxon>
        <taxon>core chlorophytes</taxon>
        <taxon>Chlorophyceae</taxon>
        <taxon>CS clade</taxon>
        <taxon>Chlamydomonadales</taxon>
        <taxon>Chlamydomonadaceae</taxon>
        <taxon>Chlamydomonas</taxon>
    </lineage>
</organism>
<evidence type="ECO:0000313" key="8">
    <source>
        <dbReference type="Proteomes" id="UP000613740"/>
    </source>
</evidence>
<feature type="region of interest" description="Disordered" evidence="6">
    <location>
        <begin position="109"/>
        <end position="131"/>
    </location>
</feature>
<sequence length="248" mass="26380">MVANIAAAANKLDIETDVSLTEAREVVLDTADEEELSSKYQDVEFVLGDDLNAGKGVLHLTTRRVVWVSSSSGGPAFALRYPQIVMHAVSRDPSSYAKPCIYLQLDEGSEDMAMGGGDDEEGGEGEEDAGDVSAEVRLVPSDESKVDDMFKVLCDCAALNPDSEVEGEGDFFFDEAEVMAGLDPSTRAAVMADRLADGMELGDGEEEDGANGAPEDLQELVGDDPSRFEDDEEEEEAQGANQAAGNGR</sequence>
<feature type="compositionally biased region" description="Acidic residues" evidence="6">
    <location>
        <begin position="200"/>
        <end position="209"/>
    </location>
</feature>
<protein>
    <recommendedName>
        <fullName evidence="9">Chloride conductance regulatory protein ICln</fullName>
    </recommendedName>
</protein>
<keyword evidence="5" id="KW-0539">Nucleus</keyword>
<comment type="caution">
    <text evidence="7">The sequence shown here is derived from an EMBL/GenBank/DDBJ whole genome shotgun (WGS) entry which is preliminary data.</text>
</comment>
<keyword evidence="8" id="KW-1185">Reference proteome</keyword>
<dbReference type="SUPFAM" id="SSF50729">
    <property type="entry name" value="PH domain-like"/>
    <property type="match status" value="1"/>
</dbReference>
<dbReference type="GO" id="GO:0034715">
    <property type="term" value="C:pICln-Sm protein complex"/>
    <property type="evidence" value="ECO:0007669"/>
    <property type="project" value="InterPro"/>
</dbReference>
<reference evidence="7" key="1">
    <citation type="journal article" date="2020" name="bioRxiv">
        <title>Comparative genomics of Chlamydomonas.</title>
        <authorList>
            <person name="Craig R.J."/>
            <person name="Hasan A.R."/>
            <person name="Ness R.W."/>
            <person name="Keightley P.D."/>
        </authorList>
    </citation>
    <scope>NUCLEOTIDE SEQUENCE</scope>
    <source>
        <strain evidence="7">CCAP 11/173</strain>
    </source>
</reference>
<dbReference type="GO" id="GO:0005681">
    <property type="term" value="C:spliceosomal complex"/>
    <property type="evidence" value="ECO:0007669"/>
    <property type="project" value="TreeGrafter"/>
</dbReference>
<dbReference type="PANTHER" id="PTHR21399">
    <property type="entry name" value="CHLORIDE CONDUCTANCE REGULATORY PROTEIN ICLN"/>
    <property type="match status" value="1"/>
</dbReference>
<dbReference type="Gene3D" id="2.30.29.30">
    <property type="entry name" value="Pleckstrin-homology domain (PH domain)/Phosphotyrosine-binding domain (PTB)"/>
    <property type="match status" value="1"/>
</dbReference>
<dbReference type="GO" id="GO:0006821">
    <property type="term" value="P:chloride transport"/>
    <property type="evidence" value="ECO:0007669"/>
    <property type="project" value="InterPro"/>
</dbReference>
<dbReference type="AlphaFoldDB" id="A0A835SJT0"/>
<dbReference type="InterPro" id="IPR039924">
    <property type="entry name" value="ICln/Lot5/Saf5"/>
</dbReference>
<gene>
    <name evidence="7" type="ORF">HYH02_014709</name>
</gene>
<dbReference type="OrthoDB" id="19714at2759"/>
<dbReference type="PRINTS" id="PR01348">
    <property type="entry name" value="ICLNCHANNEL"/>
</dbReference>
<dbReference type="GO" id="GO:0000387">
    <property type="term" value="P:spliceosomal snRNP assembly"/>
    <property type="evidence" value="ECO:0007669"/>
    <property type="project" value="InterPro"/>
</dbReference>
<name>A0A835SJT0_9CHLO</name>
<evidence type="ECO:0000256" key="2">
    <source>
        <dbReference type="ARBA" id="ARBA00004496"/>
    </source>
</evidence>
<keyword evidence="4" id="KW-0963">Cytoplasm</keyword>
<evidence type="ECO:0008006" key="9">
    <source>
        <dbReference type="Google" id="ProtNLM"/>
    </source>
</evidence>
<comment type="similarity">
    <text evidence="3">Belongs to the pICln (TC 1.A.47) family.</text>
</comment>
<dbReference type="InterPro" id="IPR011993">
    <property type="entry name" value="PH-like_dom_sf"/>
</dbReference>
<dbReference type="Pfam" id="PF03517">
    <property type="entry name" value="Voldacs"/>
    <property type="match status" value="1"/>
</dbReference>
<dbReference type="GO" id="GO:0045292">
    <property type="term" value="P:mRNA cis splicing, via spliceosome"/>
    <property type="evidence" value="ECO:0007669"/>
    <property type="project" value="TreeGrafter"/>
</dbReference>
<evidence type="ECO:0000256" key="5">
    <source>
        <dbReference type="ARBA" id="ARBA00023242"/>
    </source>
</evidence>
<feature type="compositionally biased region" description="Low complexity" evidence="6">
    <location>
        <begin position="238"/>
        <end position="248"/>
    </location>
</feature>
<dbReference type="GO" id="GO:0034709">
    <property type="term" value="C:methylosome"/>
    <property type="evidence" value="ECO:0007669"/>
    <property type="project" value="InterPro"/>
</dbReference>
<dbReference type="EMBL" id="JAEHOD010000104">
    <property type="protein sequence ID" value="KAG2426856.1"/>
    <property type="molecule type" value="Genomic_DNA"/>
</dbReference>
<dbReference type="GO" id="GO:0006884">
    <property type="term" value="P:cell volume homeostasis"/>
    <property type="evidence" value="ECO:0007669"/>
    <property type="project" value="InterPro"/>
</dbReference>
<comment type="subcellular location">
    <subcellularLocation>
        <location evidence="2">Cytoplasm</location>
    </subcellularLocation>
    <subcellularLocation>
        <location evidence="1">Nucleus</location>
    </subcellularLocation>
</comment>
<dbReference type="PANTHER" id="PTHR21399:SF0">
    <property type="entry name" value="METHYLOSOME SUBUNIT PICLN"/>
    <property type="match status" value="1"/>
</dbReference>
<dbReference type="GO" id="GO:0005829">
    <property type="term" value="C:cytosol"/>
    <property type="evidence" value="ECO:0007669"/>
    <property type="project" value="InterPro"/>
</dbReference>
<evidence type="ECO:0000256" key="1">
    <source>
        <dbReference type="ARBA" id="ARBA00004123"/>
    </source>
</evidence>
<proteinExistence type="inferred from homology"/>
<evidence type="ECO:0000256" key="6">
    <source>
        <dbReference type="SAM" id="MobiDB-lite"/>
    </source>
</evidence>
<evidence type="ECO:0000256" key="3">
    <source>
        <dbReference type="ARBA" id="ARBA00007054"/>
    </source>
</evidence>
<dbReference type="InterPro" id="IPR003521">
    <property type="entry name" value="ICln"/>
</dbReference>
<accession>A0A835SJT0</accession>
<dbReference type="Proteomes" id="UP000613740">
    <property type="component" value="Unassembled WGS sequence"/>
</dbReference>
<feature type="compositionally biased region" description="Acidic residues" evidence="6">
    <location>
        <begin position="117"/>
        <end position="130"/>
    </location>
</feature>
<evidence type="ECO:0000313" key="7">
    <source>
        <dbReference type="EMBL" id="KAG2426856.1"/>
    </source>
</evidence>
<feature type="region of interest" description="Disordered" evidence="6">
    <location>
        <begin position="197"/>
        <end position="248"/>
    </location>
</feature>
<dbReference type="GO" id="GO:0005886">
    <property type="term" value="C:plasma membrane"/>
    <property type="evidence" value="ECO:0007669"/>
    <property type="project" value="InterPro"/>
</dbReference>